<dbReference type="PANTHER" id="PTHR14344">
    <property type="entry name" value="WD REPEAT PROTEIN"/>
    <property type="match status" value="1"/>
</dbReference>
<dbReference type="SUPFAM" id="SSF50978">
    <property type="entry name" value="WD40 repeat-like"/>
    <property type="match status" value="1"/>
</dbReference>
<comment type="caution">
    <text evidence="8">The sequence shown here is derived from an EMBL/GenBank/DDBJ whole genome shotgun (WGS) entry which is preliminary data.</text>
</comment>
<evidence type="ECO:0000313" key="9">
    <source>
        <dbReference type="Proteomes" id="UP001187682"/>
    </source>
</evidence>
<dbReference type="PROSITE" id="PS00678">
    <property type="entry name" value="WD_REPEATS_1"/>
    <property type="match status" value="1"/>
</dbReference>
<evidence type="ECO:0000313" key="8">
    <source>
        <dbReference type="EMBL" id="SPO02313.1"/>
    </source>
</evidence>
<organism evidence="8 9">
    <name type="scientific">Cephalotrichum gorgonifer</name>
    <dbReference type="NCBI Taxonomy" id="2041049"/>
    <lineage>
        <taxon>Eukaryota</taxon>
        <taxon>Fungi</taxon>
        <taxon>Dikarya</taxon>
        <taxon>Ascomycota</taxon>
        <taxon>Pezizomycotina</taxon>
        <taxon>Sordariomycetes</taxon>
        <taxon>Hypocreomycetidae</taxon>
        <taxon>Microascales</taxon>
        <taxon>Microascaceae</taxon>
        <taxon>Cephalotrichum</taxon>
    </lineage>
</organism>
<dbReference type="GO" id="GO:0030488">
    <property type="term" value="P:tRNA methylation"/>
    <property type="evidence" value="ECO:0007669"/>
    <property type="project" value="TreeGrafter"/>
</dbReference>
<evidence type="ECO:0000256" key="5">
    <source>
        <dbReference type="ARBA" id="ARBA00022737"/>
    </source>
</evidence>
<dbReference type="InterPro" id="IPR019775">
    <property type="entry name" value="WD40_repeat_CS"/>
</dbReference>
<dbReference type="GO" id="GO:0005737">
    <property type="term" value="C:cytoplasm"/>
    <property type="evidence" value="ECO:0007669"/>
    <property type="project" value="UniProtKB-SubCell"/>
</dbReference>
<dbReference type="PROSITE" id="PS50082">
    <property type="entry name" value="WD_REPEATS_2"/>
    <property type="match status" value="2"/>
</dbReference>
<protein>
    <recommendedName>
        <fullName evidence="10">WD40 domain-containing protein</fullName>
    </recommendedName>
</protein>
<sequence length="599" mass="64610">MLYLYADRRLSRLGSVPGKVLNLIPLSSKDDSIAVLITMHDCPDIRILTVSLGARDISSDMSLRAVDERFVLTSAAQFYGHLIIGSRNGFMEVFTAQDGAYTRIAEISPRSGGAITSIVPLPGQTGLSPISFLTTNRDGMYRIYELDMTDGQSPRARLLHETPPPFGPQIEDAWFCEEEGGGPAYLILTGFRSKDFIAWNETKREYIAVVDCGGAHRTFAHSKSARPDRIHFAFTKATKVYIHSQERPASRTLKPGSHGREVRAIASGAGYFATGSEDTTIRIWERLEDAEVSLGAPFRCVTSMNAHTTGLQCLRWCGERLLSSGGNEDLFIWRVSRLPAGLAVSCEAIFRDKSPVGDLRITDMDVCADEEEDSGALRVTMAFSNSVFKTYRYEPPAPGGEGKFEVLARGEYTGACFTQVRSLGRREGAALPDVLTASTDGYIALWTPVGESYATTSVARIHQSSIKALDLRTVGEGAGYVVTTGGDDNALAVTWLTPDSEGMGALTVSGRTIVRSAHAAAINGVVGLTGGNRVVSVSNDQRVKVWEVSGDVSGGKPPTVRLVEDMYSGVSDACAVEYLGCTGEVVVGGVGTEIWRVDT</sequence>
<evidence type="ECO:0000256" key="6">
    <source>
        <dbReference type="ARBA" id="ARBA00038255"/>
    </source>
</evidence>
<keyword evidence="9" id="KW-1185">Reference proteome</keyword>
<dbReference type="InterPro" id="IPR015943">
    <property type="entry name" value="WD40/YVTN_repeat-like_dom_sf"/>
</dbReference>
<keyword evidence="2" id="KW-0963">Cytoplasm</keyword>
<dbReference type="InterPro" id="IPR036322">
    <property type="entry name" value="WD40_repeat_dom_sf"/>
</dbReference>
<gene>
    <name evidence="8" type="ORF">DNG_04986</name>
</gene>
<dbReference type="Gene3D" id="2.130.10.10">
    <property type="entry name" value="YVTN repeat-like/Quinoprotein amine dehydrogenase"/>
    <property type="match status" value="2"/>
</dbReference>
<keyword evidence="3 7" id="KW-0853">WD repeat</keyword>
<evidence type="ECO:0000256" key="4">
    <source>
        <dbReference type="ARBA" id="ARBA00022694"/>
    </source>
</evidence>
<evidence type="ECO:0000256" key="7">
    <source>
        <dbReference type="PROSITE-ProRule" id="PRU00221"/>
    </source>
</evidence>
<dbReference type="SMART" id="SM00320">
    <property type="entry name" value="WD40"/>
    <property type="match status" value="3"/>
</dbReference>
<name>A0AAE8MYP8_9PEZI</name>
<feature type="repeat" description="WD" evidence="7">
    <location>
        <begin position="515"/>
        <end position="549"/>
    </location>
</feature>
<keyword evidence="4" id="KW-0819">tRNA processing</keyword>
<keyword evidence="5" id="KW-0677">Repeat</keyword>
<evidence type="ECO:0000256" key="2">
    <source>
        <dbReference type="ARBA" id="ARBA00022490"/>
    </source>
</evidence>
<evidence type="ECO:0008006" key="10">
    <source>
        <dbReference type="Google" id="ProtNLM"/>
    </source>
</evidence>
<dbReference type="PANTHER" id="PTHR14344:SF3">
    <property type="entry name" value="WD REPEAT-CONTAINING PROTEIN 6"/>
    <property type="match status" value="1"/>
</dbReference>
<evidence type="ECO:0000256" key="1">
    <source>
        <dbReference type="ARBA" id="ARBA00004496"/>
    </source>
</evidence>
<accession>A0AAE8MYP8</accession>
<comment type="subcellular location">
    <subcellularLocation>
        <location evidence="1">Cytoplasm</location>
    </subcellularLocation>
</comment>
<feature type="repeat" description="WD" evidence="7">
    <location>
        <begin position="255"/>
        <end position="285"/>
    </location>
</feature>
<comment type="similarity">
    <text evidence="6">Belongs to the WD repeat WDR6 family.</text>
</comment>
<proteinExistence type="inferred from homology"/>
<dbReference type="InterPro" id="IPR001680">
    <property type="entry name" value="WD40_rpt"/>
</dbReference>
<dbReference type="Pfam" id="PF00400">
    <property type="entry name" value="WD40"/>
    <property type="match status" value="2"/>
</dbReference>
<dbReference type="AlphaFoldDB" id="A0AAE8MYP8"/>
<dbReference type="InterPro" id="IPR051973">
    <property type="entry name" value="tRNA_Anticodon_Mtase-Reg"/>
</dbReference>
<evidence type="ECO:0000256" key="3">
    <source>
        <dbReference type="ARBA" id="ARBA00022574"/>
    </source>
</evidence>
<dbReference type="EMBL" id="ONZQ02000006">
    <property type="protein sequence ID" value="SPO02313.1"/>
    <property type="molecule type" value="Genomic_DNA"/>
</dbReference>
<reference evidence="8" key="1">
    <citation type="submission" date="2018-03" db="EMBL/GenBank/DDBJ databases">
        <authorList>
            <person name="Guldener U."/>
        </authorList>
    </citation>
    <scope>NUCLEOTIDE SEQUENCE</scope>
</reference>
<dbReference type="Proteomes" id="UP001187682">
    <property type="component" value="Unassembled WGS sequence"/>
</dbReference>